<dbReference type="PANTHER" id="PTHR46609">
    <property type="entry name" value="EXONUCLEASE, PHAGE-TYPE/RECB, C-TERMINAL DOMAIN-CONTAINING PROTEIN"/>
    <property type="match status" value="1"/>
</dbReference>
<dbReference type="InterPro" id="IPR019080">
    <property type="entry name" value="YqaJ_viral_recombinase"/>
</dbReference>
<dbReference type="Pfam" id="PF09588">
    <property type="entry name" value="YqaJ"/>
    <property type="match status" value="1"/>
</dbReference>
<organism evidence="3 4">
    <name type="scientific">Domibacillus enclensis</name>
    <dbReference type="NCBI Taxonomy" id="1017273"/>
    <lineage>
        <taxon>Bacteria</taxon>
        <taxon>Bacillati</taxon>
        <taxon>Bacillota</taxon>
        <taxon>Bacilli</taxon>
        <taxon>Bacillales</taxon>
        <taxon>Bacillaceae</taxon>
        <taxon>Domibacillus</taxon>
    </lineage>
</organism>
<dbReference type="GO" id="GO:0004519">
    <property type="term" value="F:endonuclease activity"/>
    <property type="evidence" value="ECO:0007669"/>
    <property type="project" value="UniProtKB-KW"/>
</dbReference>
<evidence type="ECO:0000259" key="2">
    <source>
        <dbReference type="Pfam" id="PF09588"/>
    </source>
</evidence>
<dbReference type="PANTHER" id="PTHR46609:SF6">
    <property type="entry name" value="EXONUCLEASE, PHAGE-TYPE_RECB, C-TERMINAL DOMAIN-CONTAINING PROTEIN-RELATED"/>
    <property type="match status" value="1"/>
</dbReference>
<dbReference type="NCBIfam" id="TIGR03033">
    <property type="entry name" value="phage_rel_nuc"/>
    <property type="match status" value="1"/>
</dbReference>
<protein>
    <submittedName>
        <fullName evidence="3">Putative phage-type endonuclease</fullName>
    </submittedName>
</protein>
<feature type="domain" description="YqaJ viral recombinase" evidence="2">
    <location>
        <begin position="17"/>
        <end position="152"/>
    </location>
</feature>
<dbReference type="STRING" id="1017273.SAMN05443094_104149"/>
<feature type="coiled-coil region" evidence="1">
    <location>
        <begin position="236"/>
        <end position="263"/>
    </location>
</feature>
<dbReference type="InterPro" id="IPR011604">
    <property type="entry name" value="PDDEXK-like_dom_sf"/>
</dbReference>
<dbReference type="EMBL" id="FTLX01000004">
    <property type="protein sequence ID" value="SIQ88758.1"/>
    <property type="molecule type" value="Genomic_DNA"/>
</dbReference>
<accession>A0A1N6WFF7</accession>
<reference evidence="3 4" key="1">
    <citation type="submission" date="2017-01" db="EMBL/GenBank/DDBJ databases">
        <authorList>
            <person name="Mah S.A."/>
            <person name="Swanson W.J."/>
            <person name="Moy G.W."/>
            <person name="Vacquier V.D."/>
        </authorList>
    </citation>
    <scope>NUCLEOTIDE SEQUENCE [LARGE SCALE GENOMIC DNA]</scope>
    <source>
        <strain evidence="3 4">NIO-1016</strain>
    </source>
</reference>
<name>A0A1N6WFF7_9BACI</name>
<dbReference type="Gene3D" id="3.90.320.10">
    <property type="match status" value="1"/>
</dbReference>
<evidence type="ECO:0000313" key="3">
    <source>
        <dbReference type="EMBL" id="SIQ88758.1"/>
    </source>
</evidence>
<dbReference type="InterPro" id="IPR017482">
    <property type="entry name" value="Lambda-type_endonuclease"/>
</dbReference>
<proteinExistence type="predicted"/>
<keyword evidence="1" id="KW-0175">Coiled coil</keyword>
<sequence length="316" mass="36405">MAKNMGAISTLNMSRHDWLQERNKGIGGSDAGTILGLNKYRTAFELWLEKTGQVTPQELDNEAIYWGNEMENVVAKEFEKRTDKKVRRSNFMYSHPDYPFIKANVDRMVVGESALLECKTASAYLAKEWEADEIPDTYLVQIQHYLGVTGKEKGYAAVLVGGNKFIWKEIERDEELIQMIFNAERHFWEHHVLKGIPPALDGSSAAEKYLKEKYDRAEAGKEIMLPSKYEELLSDYEQVKANEKLLKASKAEIENQLKEELKNAEIGRVGSFEVSWKNQTQNRVDSKTLQEKFPEVYKQVLKQTSFRKFNTKEVSS</sequence>
<dbReference type="InterPro" id="IPR051703">
    <property type="entry name" value="NF-kappa-B_Signaling_Reg"/>
</dbReference>
<keyword evidence="3" id="KW-0540">Nuclease</keyword>
<gene>
    <name evidence="3" type="ORF">SAMN05443094_104149</name>
</gene>
<dbReference type="Proteomes" id="UP000186385">
    <property type="component" value="Unassembled WGS sequence"/>
</dbReference>
<keyword evidence="3" id="KW-0378">Hydrolase</keyword>
<keyword evidence="3" id="KW-0255">Endonuclease</keyword>
<dbReference type="AlphaFoldDB" id="A0A1N6WFF7"/>
<dbReference type="InterPro" id="IPR011335">
    <property type="entry name" value="Restrct_endonuc-II-like"/>
</dbReference>
<dbReference type="SUPFAM" id="SSF52980">
    <property type="entry name" value="Restriction endonuclease-like"/>
    <property type="match status" value="1"/>
</dbReference>
<evidence type="ECO:0000256" key="1">
    <source>
        <dbReference type="SAM" id="Coils"/>
    </source>
</evidence>
<evidence type="ECO:0000313" key="4">
    <source>
        <dbReference type="Proteomes" id="UP000186385"/>
    </source>
</evidence>